<sequence length="67" mass="7208">MVENLEELAFVLGCRVGVLSTSYLGLPLGAPHNSLTAWDGVTMANKFQSLKVMSPLRHLVAAVQMPP</sequence>
<comment type="caution">
    <text evidence="1">The sequence shown here is derived from an EMBL/GenBank/DDBJ whole genome shotgun (WGS) entry which is preliminary data.</text>
</comment>
<dbReference type="EMBL" id="QGNW01001289">
    <property type="protein sequence ID" value="RVW47093.1"/>
    <property type="molecule type" value="Genomic_DNA"/>
</dbReference>
<dbReference type="AlphaFoldDB" id="A0A438EH99"/>
<reference evidence="1 2" key="1">
    <citation type="journal article" date="2018" name="PLoS Genet.">
        <title>Population sequencing reveals clonal diversity and ancestral inbreeding in the grapevine cultivar Chardonnay.</title>
        <authorList>
            <person name="Roach M.J."/>
            <person name="Johnson D.L."/>
            <person name="Bohlmann J."/>
            <person name="van Vuuren H.J."/>
            <person name="Jones S.J."/>
            <person name="Pretorius I.S."/>
            <person name="Schmidt S.A."/>
            <person name="Borneman A.R."/>
        </authorList>
    </citation>
    <scope>NUCLEOTIDE SEQUENCE [LARGE SCALE GENOMIC DNA]</scope>
    <source>
        <strain evidence="2">cv. Chardonnay</strain>
        <tissue evidence="1">Leaf</tissue>
    </source>
</reference>
<protein>
    <submittedName>
        <fullName evidence="1">Uncharacterized protein</fullName>
    </submittedName>
</protein>
<proteinExistence type="predicted"/>
<name>A0A438EH99_VITVI</name>
<evidence type="ECO:0000313" key="1">
    <source>
        <dbReference type="EMBL" id="RVW47093.1"/>
    </source>
</evidence>
<organism evidence="1 2">
    <name type="scientific">Vitis vinifera</name>
    <name type="common">Grape</name>
    <dbReference type="NCBI Taxonomy" id="29760"/>
    <lineage>
        <taxon>Eukaryota</taxon>
        <taxon>Viridiplantae</taxon>
        <taxon>Streptophyta</taxon>
        <taxon>Embryophyta</taxon>
        <taxon>Tracheophyta</taxon>
        <taxon>Spermatophyta</taxon>
        <taxon>Magnoliopsida</taxon>
        <taxon>eudicotyledons</taxon>
        <taxon>Gunneridae</taxon>
        <taxon>Pentapetalae</taxon>
        <taxon>rosids</taxon>
        <taxon>Vitales</taxon>
        <taxon>Vitaceae</taxon>
        <taxon>Viteae</taxon>
        <taxon>Vitis</taxon>
    </lineage>
</organism>
<gene>
    <name evidence="1" type="ORF">CK203_109034</name>
</gene>
<dbReference type="Proteomes" id="UP000288805">
    <property type="component" value="Unassembled WGS sequence"/>
</dbReference>
<evidence type="ECO:0000313" key="2">
    <source>
        <dbReference type="Proteomes" id="UP000288805"/>
    </source>
</evidence>
<accession>A0A438EH99</accession>